<organism evidence="2 3">
    <name type="scientific">Isachenkonia alkalipeptolytica</name>
    <dbReference type="NCBI Taxonomy" id="2565777"/>
    <lineage>
        <taxon>Bacteria</taxon>
        <taxon>Bacillati</taxon>
        <taxon>Bacillota</taxon>
        <taxon>Clostridia</taxon>
        <taxon>Eubacteriales</taxon>
        <taxon>Clostridiaceae</taxon>
        <taxon>Isachenkonia</taxon>
    </lineage>
</organism>
<accession>A0AA43XNT8</accession>
<proteinExistence type="predicted"/>
<dbReference type="Pfam" id="PF00561">
    <property type="entry name" value="Abhydrolase_1"/>
    <property type="match status" value="1"/>
</dbReference>
<evidence type="ECO:0000259" key="1">
    <source>
        <dbReference type="Pfam" id="PF00561"/>
    </source>
</evidence>
<evidence type="ECO:0000313" key="3">
    <source>
        <dbReference type="Proteomes" id="UP000449710"/>
    </source>
</evidence>
<dbReference type="SUPFAM" id="SSF53474">
    <property type="entry name" value="alpha/beta-Hydrolases"/>
    <property type="match status" value="1"/>
</dbReference>
<dbReference type="AlphaFoldDB" id="A0AA43XNT8"/>
<protein>
    <submittedName>
        <fullName evidence="2">Alpha/beta hydrolase</fullName>
    </submittedName>
</protein>
<dbReference type="PANTHER" id="PTHR43798">
    <property type="entry name" value="MONOACYLGLYCEROL LIPASE"/>
    <property type="match status" value="1"/>
</dbReference>
<dbReference type="GO" id="GO:0016787">
    <property type="term" value="F:hydrolase activity"/>
    <property type="evidence" value="ECO:0007669"/>
    <property type="project" value="UniProtKB-KW"/>
</dbReference>
<evidence type="ECO:0000313" key="2">
    <source>
        <dbReference type="EMBL" id="NBG89574.1"/>
    </source>
</evidence>
<reference evidence="2 3" key="1">
    <citation type="submission" date="2019-04" db="EMBL/GenBank/DDBJ databases">
        <title>Isachenkonia alkalipeptolytica gen. nov. sp. nov. a new anaerobic, alkiliphilic organothrophic bacterium capable to reduce synthesized ferrihydrite isolated from a soda lake.</title>
        <authorList>
            <person name="Toshchakov S.V."/>
            <person name="Zavarzina D.G."/>
            <person name="Zhilina T.N."/>
            <person name="Kostrikina N.A."/>
            <person name="Kublanov I.V."/>
        </authorList>
    </citation>
    <scope>NUCLEOTIDE SEQUENCE [LARGE SCALE GENOMIC DNA]</scope>
    <source>
        <strain evidence="2 3">Z-1701</strain>
    </source>
</reference>
<sequence>MIMKRRKRKMPKSILTGILAATILLALILYGYTFLKTRSIEADYPPQGDFVSTASSEEDLHYVRGGSGVPVVLLHGRDGTLQEFTLSIFDDVADEYEAIAFDRPGYGYSEYDHPDQLTTKQQAKLIHEALNELEIEQPIIVGHSYGGAVMLQYLLDYPDQVRGGISLAGVSYMDEPPTEGFYALPRYPVIGPLITNTLVLPLGSIMAPNIYEQAFDPMEPPQKYIEEIASLYLRPKQFTATAYELSHMYDSVNAISEQYEEITTPVTILFGEMDRMLDYEKDGKRLQEALPNSKLRGIEEGGHKIHHSHPEIFLEELADLVDRTQD</sequence>
<gene>
    <name evidence="2" type="ORF">ISALK_13890</name>
</gene>
<dbReference type="PRINTS" id="PR00111">
    <property type="entry name" value="ABHYDROLASE"/>
</dbReference>
<dbReference type="InterPro" id="IPR029058">
    <property type="entry name" value="AB_hydrolase_fold"/>
</dbReference>
<dbReference type="EMBL" id="SUMG01000031">
    <property type="protein sequence ID" value="NBG89574.1"/>
    <property type="molecule type" value="Genomic_DNA"/>
</dbReference>
<dbReference type="Proteomes" id="UP000449710">
    <property type="component" value="Unassembled WGS sequence"/>
</dbReference>
<dbReference type="InterPro" id="IPR000639">
    <property type="entry name" value="Epox_hydrolase-like"/>
</dbReference>
<comment type="caution">
    <text evidence="2">The sequence shown here is derived from an EMBL/GenBank/DDBJ whole genome shotgun (WGS) entry which is preliminary data.</text>
</comment>
<feature type="domain" description="AB hydrolase-1" evidence="1">
    <location>
        <begin position="70"/>
        <end position="310"/>
    </location>
</feature>
<keyword evidence="3" id="KW-1185">Reference proteome</keyword>
<dbReference type="InterPro" id="IPR000073">
    <property type="entry name" value="AB_hydrolase_1"/>
</dbReference>
<dbReference type="PRINTS" id="PR00412">
    <property type="entry name" value="EPOXHYDRLASE"/>
</dbReference>
<keyword evidence="2" id="KW-0378">Hydrolase</keyword>
<name>A0AA43XNT8_9CLOT</name>
<dbReference type="Gene3D" id="3.40.50.1820">
    <property type="entry name" value="alpha/beta hydrolase"/>
    <property type="match status" value="1"/>
</dbReference>
<dbReference type="InterPro" id="IPR050266">
    <property type="entry name" value="AB_hydrolase_sf"/>
</dbReference>